<comment type="caution">
    <text evidence="1">The sequence shown here is derived from an EMBL/GenBank/DDBJ whole genome shotgun (WGS) entry which is preliminary data.</text>
</comment>
<name>A0A8X6IC03_NEPPI</name>
<keyword evidence="2" id="KW-1185">Reference proteome</keyword>
<reference evidence="1" key="1">
    <citation type="submission" date="2020-08" db="EMBL/GenBank/DDBJ databases">
        <title>Multicomponent nature underlies the extraordinary mechanical properties of spider dragline silk.</title>
        <authorList>
            <person name="Kono N."/>
            <person name="Nakamura H."/>
            <person name="Mori M."/>
            <person name="Yoshida Y."/>
            <person name="Ohtoshi R."/>
            <person name="Malay A.D."/>
            <person name="Moran D.A.P."/>
            <person name="Tomita M."/>
            <person name="Numata K."/>
            <person name="Arakawa K."/>
        </authorList>
    </citation>
    <scope>NUCLEOTIDE SEQUENCE</scope>
</reference>
<dbReference type="Proteomes" id="UP000887013">
    <property type="component" value="Unassembled WGS sequence"/>
</dbReference>
<sequence length="135" mass="15398">MKALERSFHADLWRKRMYHENDISVVFLGDSCAMYNHDTEIKQDDGPDFSKSLHRCCFFKSRMLEATNVTTDTMLILTSSASSLQLQVSITKALTWLMTMSFLNVGGLTELASLSTLEQPSLKRLYYSFICVPLL</sequence>
<gene>
    <name evidence="1" type="ORF">NPIL_115891</name>
</gene>
<dbReference type="OrthoDB" id="10593816at2759"/>
<accession>A0A8X6IC03</accession>
<evidence type="ECO:0000313" key="2">
    <source>
        <dbReference type="Proteomes" id="UP000887013"/>
    </source>
</evidence>
<dbReference type="AlphaFoldDB" id="A0A8X6IC03"/>
<protein>
    <submittedName>
        <fullName evidence="1">Uncharacterized protein</fullName>
    </submittedName>
</protein>
<dbReference type="EMBL" id="BMAW01089250">
    <property type="protein sequence ID" value="GFS38836.1"/>
    <property type="molecule type" value="Genomic_DNA"/>
</dbReference>
<organism evidence="1 2">
    <name type="scientific">Nephila pilipes</name>
    <name type="common">Giant wood spider</name>
    <name type="synonym">Nephila maculata</name>
    <dbReference type="NCBI Taxonomy" id="299642"/>
    <lineage>
        <taxon>Eukaryota</taxon>
        <taxon>Metazoa</taxon>
        <taxon>Ecdysozoa</taxon>
        <taxon>Arthropoda</taxon>
        <taxon>Chelicerata</taxon>
        <taxon>Arachnida</taxon>
        <taxon>Araneae</taxon>
        <taxon>Araneomorphae</taxon>
        <taxon>Entelegynae</taxon>
        <taxon>Araneoidea</taxon>
        <taxon>Nephilidae</taxon>
        <taxon>Nephila</taxon>
    </lineage>
</organism>
<proteinExistence type="predicted"/>
<evidence type="ECO:0000313" key="1">
    <source>
        <dbReference type="EMBL" id="GFS38836.1"/>
    </source>
</evidence>